<sequence length="290" mass="33499">MSLEIENNQKPPVELARRWLMRISTFFPSFSETTEIPPKAFIFMLSVGMKGAARFDKDSALLIRHSICSGEVAAKTQVAPVKRLILLQLEFNGRLAGSNEAIRQTEGIWPKKQDSDGTESLREAIFGTKSRGKSVLNQLQQQPRRFFNCGIGKNWYVEILYVITLVCIIEWKTRGFAYHKDFVLYFRRVHSAVLLIRKNYWEESVLESFNAKKAGIMIYLLVIAMNLDCLEVSVCKSQLLPSLAYVQLRTYPHQFLKILQPRATPGAKFLKNRKFFEKCLRHSPRHRLRA</sequence>
<dbReference type="EMBL" id="JYDL01000005">
    <property type="protein sequence ID" value="KRX26978.1"/>
    <property type="molecule type" value="Genomic_DNA"/>
</dbReference>
<keyword evidence="2" id="KW-1185">Reference proteome</keyword>
<dbReference type="Proteomes" id="UP000054630">
    <property type="component" value="Unassembled WGS sequence"/>
</dbReference>
<evidence type="ECO:0000313" key="2">
    <source>
        <dbReference type="Proteomes" id="UP000054630"/>
    </source>
</evidence>
<organism evidence="1 2">
    <name type="scientific">Trichinella nelsoni</name>
    <dbReference type="NCBI Taxonomy" id="6336"/>
    <lineage>
        <taxon>Eukaryota</taxon>
        <taxon>Metazoa</taxon>
        <taxon>Ecdysozoa</taxon>
        <taxon>Nematoda</taxon>
        <taxon>Enoplea</taxon>
        <taxon>Dorylaimia</taxon>
        <taxon>Trichinellida</taxon>
        <taxon>Trichinellidae</taxon>
        <taxon>Trichinella</taxon>
    </lineage>
</organism>
<dbReference type="AlphaFoldDB" id="A0A0V0SJM1"/>
<comment type="caution">
    <text evidence="1">The sequence shown here is derived from an EMBL/GenBank/DDBJ whole genome shotgun (WGS) entry which is preliminary data.</text>
</comment>
<accession>A0A0V0SJM1</accession>
<name>A0A0V0SJM1_9BILA</name>
<protein>
    <submittedName>
        <fullName evidence="1">Uncharacterized protein</fullName>
    </submittedName>
</protein>
<gene>
    <name evidence="1" type="ORF">T07_9059</name>
</gene>
<evidence type="ECO:0000313" key="1">
    <source>
        <dbReference type="EMBL" id="KRX26978.1"/>
    </source>
</evidence>
<dbReference type="OrthoDB" id="10484020at2759"/>
<reference evidence="1 2" key="1">
    <citation type="submission" date="2015-01" db="EMBL/GenBank/DDBJ databases">
        <title>Evolution of Trichinella species and genotypes.</title>
        <authorList>
            <person name="Korhonen P.K."/>
            <person name="Edoardo P."/>
            <person name="Giuseppe L.R."/>
            <person name="Gasser R.B."/>
        </authorList>
    </citation>
    <scope>NUCLEOTIDE SEQUENCE [LARGE SCALE GENOMIC DNA]</scope>
    <source>
        <strain evidence="1">ISS37</strain>
    </source>
</reference>
<proteinExistence type="predicted"/>